<evidence type="ECO:0000256" key="1">
    <source>
        <dbReference type="ARBA" id="ARBA00001954"/>
    </source>
</evidence>
<feature type="region of interest" description="Disordered" evidence="2">
    <location>
        <begin position="237"/>
        <end position="259"/>
    </location>
</feature>
<organism evidence="4 5">
    <name type="scientific">Macrostomum lignano</name>
    <dbReference type="NCBI Taxonomy" id="282301"/>
    <lineage>
        <taxon>Eukaryota</taxon>
        <taxon>Metazoa</taxon>
        <taxon>Spiralia</taxon>
        <taxon>Lophotrochozoa</taxon>
        <taxon>Platyhelminthes</taxon>
        <taxon>Rhabditophora</taxon>
        <taxon>Macrostomorpha</taxon>
        <taxon>Macrostomida</taxon>
        <taxon>Macrostomidae</taxon>
        <taxon>Macrostomum</taxon>
    </lineage>
</organism>
<feature type="compositionally biased region" description="Low complexity" evidence="2">
    <location>
        <begin position="278"/>
        <end position="291"/>
    </location>
</feature>
<evidence type="ECO:0000256" key="2">
    <source>
        <dbReference type="SAM" id="MobiDB-lite"/>
    </source>
</evidence>
<protein>
    <submittedName>
        <fullName evidence="5">Fe2OG dioxygenase domain-containing protein</fullName>
    </submittedName>
</protein>
<dbReference type="Pfam" id="PF13532">
    <property type="entry name" value="2OG-FeII_Oxy_2"/>
    <property type="match status" value="2"/>
</dbReference>
<dbReference type="SUPFAM" id="SSF51197">
    <property type="entry name" value="Clavaminate synthase-like"/>
    <property type="match status" value="2"/>
</dbReference>
<reference evidence="5" key="1">
    <citation type="submission" date="2016-11" db="UniProtKB">
        <authorList>
            <consortium name="WormBaseParasite"/>
        </authorList>
    </citation>
    <scope>IDENTIFICATION</scope>
</reference>
<dbReference type="PANTHER" id="PTHR31212">
    <property type="entry name" value="ALPHA-KETOGLUTARATE-DEPENDENT DIOXYGENASE ALKB HOMOLOG 3"/>
    <property type="match status" value="1"/>
</dbReference>
<evidence type="ECO:0000313" key="5">
    <source>
        <dbReference type="WBParaSite" id="maker-uti_cns_0000984-snap-gene-0.14-mRNA-1"/>
    </source>
</evidence>
<keyword evidence="4" id="KW-1185">Reference proteome</keyword>
<dbReference type="WBParaSite" id="maker-uti_cns_0000984-snap-gene-0.14-mRNA-1">
    <property type="protein sequence ID" value="maker-uti_cns_0000984-snap-gene-0.14-mRNA-1"/>
    <property type="gene ID" value="maker-uti_cns_0000984-snap-gene-0.14"/>
</dbReference>
<dbReference type="InterPro" id="IPR005123">
    <property type="entry name" value="Oxoglu/Fe-dep_dioxygenase_dom"/>
</dbReference>
<dbReference type="InterPro" id="IPR037151">
    <property type="entry name" value="AlkB-like_sf"/>
</dbReference>
<sequence length="606" mass="63801">GKPEARRIVWYGPEYTYGGTKIECNDAWHPVVTHLATWLHVELRVPLANSCLIKFYKDGSVAIPWHSDNEPELGHDPTIVSVSLGAQRDFQLRTKGPDLEYSLLAEACHSIPISRDTKVKKSQFADDLAVWASARTSTMAAKRLNSYLLYGRSLLGLGRKSERPPAGPTSAATISGAAGAAFKEPKSNRASKTSADCIPPDAPYSLAALGCPAEMDCTIAPPSDTPPTPREQAIKATPETLPNNAEKPKAKPNCTGDNVSTIPKSPVLAITAKQQHKSPGSVVSISSDSGSATVLEGAGQTGSEDPNAAAAASDSASEADSANAGCVDLDAEDTSIPYENPISFPRGADKSALQVKLPSQDYYPNMLRSVAADVYDRLIQDLLPIAIRHRPQEQRRVVWFGPEYSYSGVPLGANQKWHPLVEDMRDYLELNADIGAPKFNSCLINFYETADDCIPFHADNESELGRDPFIATVSFGAVRQFLIKNNEDQRIVAQFETKPGSVIVMSGACKHSVPGVGVQEGVRISLTFRVTYPPGVGTLGHGGSTAAAAPIVQGPGSGRAGASLAAPGSRTAMTSGQPGDRGAAGAPGSAVPGGPRAQGNGGGNVG</sequence>
<dbReference type="PANTHER" id="PTHR31212:SF4">
    <property type="entry name" value="ALPHA-KETOGLUTARATE-DEPENDENT DIOXYGENASE ALKB HOMOLOG 3"/>
    <property type="match status" value="1"/>
</dbReference>
<feature type="region of interest" description="Disordered" evidence="2">
    <location>
        <begin position="272"/>
        <end position="322"/>
    </location>
</feature>
<dbReference type="Proteomes" id="UP000095280">
    <property type="component" value="Unplaced"/>
</dbReference>
<dbReference type="GO" id="GO:0006307">
    <property type="term" value="P:DNA alkylation repair"/>
    <property type="evidence" value="ECO:0007669"/>
    <property type="project" value="InterPro"/>
</dbReference>
<feature type="region of interest" description="Disordered" evidence="2">
    <location>
        <begin position="550"/>
        <end position="606"/>
    </location>
</feature>
<dbReference type="GO" id="GO:0051213">
    <property type="term" value="F:dioxygenase activity"/>
    <property type="evidence" value="ECO:0007669"/>
    <property type="project" value="InterPro"/>
</dbReference>
<feature type="domain" description="Fe2OG dioxygenase" evidence="3">
    <location>
        <begin position="438"/>
        <end position="532"/>
    </location>
</feature>
<feature type="compositionally biased region" description="Low complexity" evidence="2">
    <location>
        <begin position="583"/>
        <end position="598"/>
    </location>
</feature>
<name>A0A1I8G758_9PLAT</name>
<evidence type="ECO:0000259" key="3">
    <source>
        <dbReference type="PROSITE" id="PS51471"/>
    </source>
</evidence>
<dbReference type="PROSITE" id="PS51471">
    <property type="entry name" value="FE2OG_OXY"/>
    <property type="match status" value="1"/>
</dbReference>
<proteinExistence type="predicted"/>
<accession>A0A1I8G758</accession>
<dbReference type="Gene3D" id="2.60.120.590">
    <property type="entry name" value="Alpha-ketoglutarate-dependent dioxygenase AlkB-like"/>
    <property type="match status" value="2"/>
</dbReference>
<feature type="compositionally biased region" description="Low complexity" evidence="2">
    <location>
        <begin position="303"/>
        <end position="322"/>
    </location>
</feature>
<dbReference type="AlphaFoldDB" id="A0A1I8G758"/>
<evidence type="ECO:0000313" key="4">
    <source>
        <dbReference type="Proteomes" id="UP000095280"/>
    </source>
</evidence>
<comment type="cofactor">
    <cofactor evidence="1">
        <name>Fe(2+)</name>
        <dbReference type="ChEBI" id="CHEBI:29033"/>
    </cofactor>
</comment>
<dbReference type="InterPro" id="IPR027450">
    <property type="entry name" value="AlkB-like"/>
</dbReference>
<dbReference type="InterPro" id="IPR032854">
    <property type="entry name" value="ALKBH3"/>
</dbReference>